<feature type="compositionally biased region" description="Polar residues" evidence="1">
    <location>
        <begin position="228"/>
        <end position="238"/>
    </location>
</feature>
<dbReference type="PANTHER" id="PTHR31168:SF19">
    <property type="entry name" value="OS01G0683700 PROTEIN"/>
    <property type="match status" value="1"/>
</dbReference>
<keyword evidence="2" id="KW-0812">Transmembrane</keyword>
<feature type="transmembrane region" description="Helical" evidence="2">
    <location>
        <begin position="150"/>
        <end position="170"/>
    </location>
</feature>
<evidence type="ECO:0000313" key="3">
    <source>
        <dbReference type="EMBL" id="KAK9815988.1"/>
    </source>
</evidence>
<dbReference type="InterPro" id="IPR006747">
    <property type="entry name" value="DUF599"/>
</dbReference>
<evidence type="ECO:0000313" key="4">
    <source>
        <dbReference type="Proteomes" id="UP001438707"/>
    </source>
</evidence>
<feature type="transmembrane region" description="Helical" evidence="2">
    <location>
        <begin position="97"/>
        <end position="117"/>
    </location>
</feature>
<dbReference type="PANTHER" id="PTHR31168">
    <property type="entry name" value="OS02G0292800 PROTEIN"/>
    <property type="match status" value="1"/>
</dbReference>
<keyword evidence="2" id="KW-0472">Membrane</keyword>
<evidence type="ECO:0000256" key="1">
    <source>
        <dbReference type="SAM" id="MobiDB-lite"/>
    </source>
</evidence>
<protein>
    <submittedName>
        <fullName evidence="3">Uncharacterized protein</fullName>
    </submittedName>
</protein>
<dbReference type="AlphaFoldDB" id="A0AAW1Q136"/>
<proteinExistence type="predicted"/>
<keyword evidence="2" id="KW-1133">Transmembrane helix</keyword>
<dbReference type="EMBL" id="JALJOS010000102">
    <property type="protein sequence ID" value="KAK9815988.1"/>
    <property type="molecule type" value="Genomic_DNA"/>
</dbReference>
<comment type="caution">
    <text evidence="3">The sequence shown here is derived from an EMBL/GenBank/DDBJ whole genome shotgun (WGS) entry which is preliminary data.</text>
</comment>
<dbReference type="Proteomes" id="UP001438707">
    <property type="component" value="Unassembled WGS sequence"/>
</dbReference>
<organism evidence="3 4">
    <name type="scientific">Apatococcus lobatus</name>
    <dbReference type="NCBI Taxonomy" id="904363"/>
    <lineage>
        <taxon>Eukaryota</taxon>
        <taxon>Viridiplantae</taxon>
        <taxon>Chlorophyta</taxon>
        <taxon>core chlorophytes</taxon>
        <taxon>Trebouxiophyceae</taxon>
        <taxon>Chlorellales</taxon>
        <taxon>Chlorellaceae</taxon>
        <taxon>Apatococcus</taxon>
    </lineage>
</organism>
<name>A0AAW1Q136_9CHLO</name>
<dbReference type="Pfam" id="PF04654">
    <property type="entry name" value="DUF599"/>
    <property type="match status" value="1"/>
</dbReference>
<feature type="region of interest" description="Disordered" evidence="1">
    <location>
        <begin position="219"/>
        <end position="238"/>
    </location>
</feature>
<reference evidence="3 4" key="1">
    <citation type="journal article" date="2024" name="Nat. Commun.">
        <title>Phylogenomics reveals the evolutionary origins of lichenization in chlorophyte algae.</title>
        <authorList>
            <person name="Puginier C."/>
            <person name="Libourel C."/>
            <person name="Otte J."/>
            <person name="Skaloud P."/>
            <person name="Haon M."/>
            <person name="Grisel S."/>
            <person name="Petersen M."/>
            <person name="Berrin J.G."/>
            <person name="Delaux P.M."/>
            <person name="Dal Grande F."/>
            <person name="Keller J."/>
        </authorList>
    </citation>
    <scope>NUCLEOTIDE SEQUENCE [LARGE SCALE GENOMIC DNA]</scope>
    <source>
        <strain evidence="3 4">SAG 2145</strain>
    </source>
</reference>
<keyword evidence="4" id="KW-1185">Reference proteome</keyword>
<evidence type="ECO:0000256" key="2">
    <source>
        <dbReference type="SAM" id="Phobius"/>
    </source>
</evidence>
<sequence>MVFPVVQSLSVGRLQWTCSVASDEKEAITAVQTIRNALMVCGLFATACAYIGARALPDLLLNDAYSINLDKLAMLDPISGRSHGHVGLIHPSVKGGIALGIIFCTFVLFGQAARYYIHLGYIVKIVSSKHNQKNWQLQDEALSLMQRAGFIFSLAMRSFFAFGLVVLYYLGPTSLFVSTITMTSILYWTDHLPVTSYEDVLQQIDRQIAIKGEVNLQDSTRPEDTMDAGSQTMLSQTA</sequence>
<feature type="transmembrane region" description="Helical" evidence="2">
    <location>
        <begin position="37"/>
        <end position="56"/>
    </location>
</feature>
<gene>
    <name evidence="3" type="ORF">WJX74_007344</name>
</gene>
<accession>A0AAW1Q136</accession>